<dbReference type="InterPro" id="IPR036457">
    <property type="entry name" value="PPM-type-like_dom_sf"/>
</dbReference>
<dbReference type="Pfam" id="PF13672">
    <property type="entry name" value="PP2C_2"/>
    <property type="match status" value="1"/>
</dbReference>
<evidence type="ECO:0000313" key="3">
    <source>
        <dbReference type="Proteomes" id="UP000199169"/>
    </source>
</evidence>
<dbReference type="AlphaFoldDB" id="A0A1A8XU37"/>
<dbReference type="Proteomes" id="UP000199169">
    <property type="component" value="Unassembled WGS sequence"/>
</dbReference>
<organism evidence="2 3">
    <name type="scientific">Candidatus Accumulibacter aalborgensis</name>
    <dbReference type="NCBI Taxonomy" id="1860102"/>
    <lineage>
        <taxon>Bacteria</taxon>
        <taxon>Pseudomonadati</taxon>
        <taxon>Pseudomonadota</taxon>
        <taxon>Betaproteobacteria</taxon>
        <taxon>Candidatus Accumulibacter</taxon>
    </lineage>
</organism>
<accession>A0A1A8XU37</accession>
<gene>
    <name evidence="2" type="ORF">ACCAA_550067</name>
</gene>
<dbReference type="EMBL" id="FLQX01000133">
    <property type="protein sequence ID" value="SBT08251.1"/>
    <property type="molecule type" value="Genomic_DNA"/>
</dbReference>
<name>A0A1A8XU37_9PROT</name>
<dbReference type="SMART" id="SM00332">
    <property type="entry name" value="PP2Cc"/>
    <property type="match status" value="1"/>
</dbReference>
<dbReference type="PANTHER" id="PTHR47992">
    <property type="entry name" value="PROTEIN PHOSPHATASE"/>
    <property type="match status" value="1"/>
</dbReference>
<dbReference type="PROSITE" id="PS51746">
    <property type="entry name" value="PPM_2"/>
    <property type="match status" value="1"/>
</dbReference>
<dbReference type="InterPro" id="IPR015655">
    <property type="entry name" value="PP2C"/>
</dbReference>
<protein>
    <submittedName>
        <fullName evidence="2">Protein serine/threonine phosphatase</fullName>
    </submittedName>
</protein>
<sequence length="296" mass="31126">MGKWSSRLAGAITGFRPGPFGRKASSGRSMSAQPLGYALDAFTASDIGCVRSSNQDSLAFVSPKAPEVRRRLGVLAVVADGMGGHNGGEVASAMAVDTICRHYFATPGDDPGQGLALALRAANSAIFQAAEADSELDGMGTTVTAMVLVGEGVLFAHVGDSRLYRCFAGQSTQLTEDDSLVADMVRKRLIASEQARHHPARNVLLRSLGTQAKLSIVTQRCDPLRIGDRFVLCSDGLWDTVEPQEIAGIAASLDAERACRQMIELARDRGGSDNISVIVIAIHAAEGAAEPLPHGL</sequence>
<dbReference type="Gene3D" id="3.60.40.10">
    <property type="entry name" value="PPM-type phosphatase domain"/>
    <property type="match status" value="1"/>
</dbReference>
<dbReference type="CDD" id="cd00143">
    <property type="entry name" value="PP2Cc"/>
    <property type="match status" value="1"/>
</dbReference>
<dbReference type="GO" id="GO:0004722">
    <property type="term" value="F:protein serine/threonine phosphatase activity"/>
    <property type="evidence" value="ECO:0007669"/>
    <property type="project" value="InterPro"/>
</dbReference>
<dbReference type="SUPFAM" id="SSF81606">
    <property type="entry name" value="PP2C-like"/>
    <property type="match status" value="1"/>
</dbReference>
<dbReference type="NCBIfam" id="NF033484">
    <property type="entry name" value="Stp1_PP2C_phos"/>
    <property type="match status" value="1"/>
</dbReference>
<evidence type="ECO:0000313" key="2">
    <source>
        <dbReference type="EMBL" id="SBT08251.1"/>
    </source>
</evidence>
<keyword evidence="3" id="KW-1185">Reference proteome</keyword>
<feature type="domain" description="PPM-type phosphatase" evidence="1">
    <location>
        <begin position="40"/>
        <end position="282"/>
    </location>
</feature>
<dbReference type="InterPro" id="IPR001932">
    <property type="entry name" value="PPM-type_phosphatase-like_dom"/>
</dbReference>
<dbReference type="STRING" id="1860102.ACCAA_550067"/>
<dbReference type="SMART" id="SM00331">
    <property type="entry name" value="PP2C_SIG"/>
    <property type="match status" value="1"/>
</dbReference>
<evidence type="ECO:0000259" key="1">
    <source>
        <dbReference type="PROSITE" id="PS51746"/>
    </source>
</evidence>
<reference evidence="2 3" key="1">
    <citation type="submission" date="2016-06" db="EMBL/GenBank/DDBJ databases">
        <authorList>
            <person name="Kjaerup R.B."/>
            <person name="Dalgaard T.S."/>
            <person name="Juul-Madsen H.R."/>
        </authorList>
    </citation>
    <scope>NUCLEOTIDE SEQUENCE [LARGE SCALE GENOMIC DNA]</scope>
    <source>
        <strain evidence="2">3</strain>
    </source>
</reference>
<proteinExistence type="predicted"/>